<feature type="coiled-coil region" evidence="11">
    <location>
        <begin position="354"/>
        <end position="388"/>
    </location>
</feature>
<organism evidence="13 14">
    <name type="scientific">Patiria miniata</name>
    <name type="common">Bat star</name>
    <name type="synonym">Asterina miniata</name>
    <dbReference type="NCBI Taxonomy" id="46514"/>
    <lineage>
        <taxon>Eukaryota</taxon>
        <taxon>Metazoa</taxon>
        <taxon>Echinodermata</taxon>
        <taxon>Eleutherozoa</taxon>
        <taxon>Asterozoa</taxon>
        <taxon>Asteroidea</taxon>
        <taxon>Valvatacea</taxon>
        <taxon>Valvatida</taxon>
        <taxon>Asterinidae</taxon>
        <taxon>Patiria</taxon>
    </lineage>
</organism>
<evidence type="ECO:0000256" key="12">
    <source>
        <dbReference type="SAM" id="MobiDB-lite"/>
    </source>
</evidence>
<feature type="compositionally biased region" description="Polar residues" evidence="12">
    <location>
        <begin position="107"/>
        <end position="120"/>
    </location>
</feature>
<feature type="compositionally biased region" description="Polar residues" evidence="12">
    <location>
        <begin position="545"/>
        <end position="579"/>
    </location>
</feature>
<keyword evidence="6 11" id="KW-0175">Coiled coil</keyword>
<evidence type="ECO:0000256" key="11">
    <source>
        <dbReference type="SAM" id="Coils"/>
    </source>
</evidence>
<evidence type="ECO:0000256" key="1">
    <source>
        <dbReference type="ARBA" id="ARBA00004114"/>
    </source>
</evidence>
<dbReference type="OMA" id="CKMGLFE"/>
<feature type="compositionally biased region" description="Polar residues" evidence="12">
    <location>
        <begin position="423"/>
        <end position="437"/>
    </location>
</feature>
<keyword evidence="14" id="KW-1185">Reference proteome</keyword>
<sequence>MMQLPSYELFVSVPDATSDSNQPGQPTHMRLCCIMSSTEDDSSVPILPSDSPGSSVSTTLQDEYQELLKYAVVAPNYDPTNLPQSLAQAVHAFSNRPRRDELIFEDSSVTSTPEKSASADTSRDKESEQALQGSNSEVESDYRLEQTGADEITPVRPSLLAAATPETPETDESSVSDTYTSRSSVMSPSIDQDLAKMEANLDNWCLDMKRNILAEMSQSKISLIERHRQEIRAIKDRHNKEVNQLQNEIENLKELLHTYEVSIERKDGVVSNLTRALQRQKERFEMLKRFQAWKLRHTEDRREAFTSKLAVRQRERHLMTKVWGAWHSVIEAKWKQRVEKACQSKAQEVCMSLTNDYETRLASLNEALESSRAEVTRLHSEREMYEETMKKAFMRGVCALNLEAMTMFHENEENDGGRCDSDNAATHQPSSATLSIPTPTQTVTNTKTTSQPRTVTSQSATTPGTLTQSVGGSMNRVTTTRTTHRYKPPKTITARISTRPDSGKMGQQTEATLAPPMSSVMVERHHPIIQQTIGHALASKYPQATGETSHGSTGARQPLLGNSHSNKQQLSGQISQQSAGVAKRKIPGQSGRAMLAESPNIHTVKVVH</sequence>
<dbReference type="PANTHER" id="PTHR28618:SF1">
    <property type="entry name" value="CENTROSOMAL PROTEIN POC5"/>
    <property type="match status" value="1"/>
</dbReference>
<keyword evidence="4" id="KW-0963">Cytoplasm</keyword>
<dbReference type="PANTHER" id="PTHR28618">
    <property type="entry name" value="CENTROSOMAL PROTEIN POC5"/>
    <property type="match status" value="1"/>
</dbReference>
<feature type="compositionally biased region" description="Low complexity" evidence="12">
    <location>
        <begin position="438"/>
        <end position="449"/>
    </location>
</feature>
<keyword evidence="5" id="KW-0677">Repeat</keyword>
<feature type="region of interest" description="Disordered" evidence="12">
    <location>
        <begin position="542"/>
        <end position="608"/>
    </location>
</feature>
<dbReference type="Proteomes" id="UP000887568">
    <property type="component" value="Unplaced"/>
</dbReference>
<feature type="compositionally biased region" description="Low complexity" evidence="12">
    <location>
        <begin position="175"/>
        <end position="185"/>
    </location>
</feature>
<accession>A0A914BPD1</accession>
<reference evidence="13" key="1">
    <citation type="submission" date="2022-11" db="UniProtKB">
        <authorList>
            <consortium name="EnsemblMetazoa"/>
        </authorList>
    </citation>
    <scope>IDENTIFICATION</scope>
</reference>
<keyword evidence="7" id="KW-0206">Cytoskeleton</keyword>
<dbReference type="GO" id="GO:0005814">
    <property type="term" value="C:centriole"/>
    <property type="evidence" value="ECO:0007669"/>
    <property type="project" value="UniProtKB-SubCell"/>
</dbReference>
<comment type="subcellular location">
    <subcellularLocation>
        <location evidence="1">Cytoplasm</location>
        <location evidence="1">Cytoskeleton</location>
        <location evidence="1">Microtubule organizing center</location>
        <location evidence="1">Centrosome</location>
        <location evidence="1">Centriole</location>
    </subcellularLocation>
</comment>
<keyword evidence="8" id="KW-0131">Cell cycle</keyword>
<evidence type="ECO:0000256" key="3">
    <source>
        <dbReference type="ARBA" id="ARBA00014910"/>
    </source>
</evidence>
<proteinExistence type="inferred from homology"/>
<evidence type="ECO:0000256" key="8">
    <source>
        <dbReference type="ARBA" id="ARBA00023306"/>
    </source>
</evidence>
<evidence type="ECO:0000256" key="7">
    <source>
        <dbReference type="ARBA" id="ARBA00023212"/>
    </source>
</evidence>
<evidence type="ECO:0000256" key="2">
    <source>
        <dbReference type="ARBA" id="ARBA00010411"/>
    </source>
</evidence>
<dbReference type="InterPro" id="IPR033351">
    <property type="entry name" value="POC5"/>
</dbReference>
<evidence type="ECO:0000256" key="5">
    <source>
        <dbReference type="ARBA" id="ARBA00022737"/>
    </source>
</evidence>
<feature type="compositionally biased region" description="Polar residues" evidence="12">
    <location>
        <begin position="450"/>
        <end position="473"/>
    </location>
</feature>
<name>A0A914BPD1_PATMI</name>
<evidence type="ECO:0000256" key="9">
    <source>
        <dbReference type="ARBA" id="ARBA00031694"/>
    </source>
</evidence>
<feature type="region of interest" description="Disordered" evidence="12">
    <location>
        <begin position="103"/>
        <end position="187"/>
    </location>
</feature>
<feature type="compositionally biased region" description="Basic and acidic residues" evidence="12">
    <location>
        <begin position="412"/>
        <end position="421"/>
    </location>
</feature>
<dbReference type="RefSeq" id="XP_038077561.1">
    <property type="nucleotide sequence ID" value="XM_038221633.1"/>
</dbReference>
<comment type="function">
    <text evidence="10">Essential for the assembly of the distal half of centrioles, required for centriole elongation. Acts as a negative regulator of centriole elongation.</text>
</comment>
<comment type="similarity">
    <text evidence="2">Belongs to the POC5 family.</text>
</comment>
<evidence type="ECO:0000256" key="10">
    <source>
        <dbReference type="ARBA" id="ARBA00049959"/>
    </source>
</evidence>
<evidence type="ECO:0000313" key="13">
    <source>
        <dbReference type="EnsemblMetazoa" id="XP_038077561.1"/>
    </source>
</evidence>
<evidence type="ECO:0000256" key="6">
    <source>
        <dbReference type="ARBA" id="ARBA00023054"/>
    </source>
</evidence>
<evidence type="ECO:0000313" key="14">
    <source>
        <dbReference type="Proteomes" id="UP000887568"/>
    </source>
</evidence>
<evidence type="ECO:0000256" key="4">
    <source>
        <dbReference type="ARBA" id="ARBA00022490"/>
    </source>
</evidence>
<dbReference type="OrthoDB" id="10064898at2759"/>
<dbReference type="EnsemblMetazoa" id="XM_038221633.1">
    <property type="protein sequence ID" value="XP_038077561.1"/>
    <property type="gene ID" value="LOC119745341"/>
</dbReference>
<dbReference type="AlphaFoldDB" id="A0A914BPD1"/>
<feature type="region of interest" description="Disordered" evidence="12">
    <location>
        <begin position="412"/>
        <end position="473"/>
    </location>
</feature>
<feature type="coiled-coil region" evidence="11">
    <location>
        <begin position="224"/>
        <end position="262"/>
    </location>
</feature>
<protein>
    <recommendedName>
        <fullName evidence="3">Centrosomal protein POC5</fullName>
    </recommendedName>
    <alternativeName>
        <fullName evidence="9">Protein of centriole 5</fullName>
    </alternativeName>
</protein>
<dbReference type="GeneID" id="119745341"/>